<evidence type="ECO:0000313" key="2">
    <source>
        <dbReference type="EMBL" id="KAF9604446.1"/>
    </source>
</evidence>
<protein>
    <submittedName>
        <fullName evidence="2">Uncharacterized protein</fullName>
    </submittedName>
</protein>
<dbReference type="OrthoDB" id="4115at2759"/>
<dbReference type="Pfam" id="PF05542">
    <property type="entry name" value="DUF760"/>
    <property type="match status" value="2"/>
</dbReference>
<accession>A0A835HTC6</accession>
<dbReference type="Proteomes" id="UP000631114">
    <property type="component" value="Unassembled WGS sequence"/>
</dbReference>
<reference evidence="2 3" key="1">
    <citation type="submission" date="2020-10" db="EMBL/GenBank/DDBJ databases">
        <title>The Coptis chinensis genome and diversification of protoberbering-type alkaloids.</title>
        <authorList>
            <person name="Wang B."/>
            <person name="Shu S."/>
            <person name="Song C."/>
            <person name="Liu Y."/>
        </authorList>
    </citation>
    <scope>NUCLEOTIDE SEQUENCE [LARGE SCALE GENOMIC DNA]</scope>
    <source>
        <strain evidence="2">HL-2020</strain>
        <tissue evidence="2">Leaf</tissue>
    </source>
</reference>
<keyword evidence="3" id="KW-1185">Reference proteome</keyword>
<evidence type="ECO:0000313" key="3">
    <source>
        <dbReference type="Proteomes" id="UP000631114"/>
    </source>
</evidence>
<dbReference type="InterPro" id="IPR008479">
    <property type="entry name" value="DUF760"/>
</dbReference>
<keyword evidence="1" id="KW-0175">Coiled coil</keyword>
<name>A0A835HTC6_9MAGN</name>
<sequence length="501" mass="55803">MAAAGLTAKSLLLSRFNDLSIKSKSPLKHNFFRPTLKKPSFSVVNCLFDGGGGGGVADDFVVSSTRNKHVFDRGFIVISKMLKKIEPFDTCTVSKGVSPEAKDSMKRTISTMLGLLPSDQFSVSIRVSRRPLDRLLASSIITGYTLWNAEYRVSLMRNFDLSSENAKAVSVPLPTTTHDVVGSELEVREGGCGEEERIPQGLGDLSPEALDYIRTLKSELAIIEKELNAKKQENMRLECNGDGSNDLLEYLRSLEPDMVNELSRPSSLEVEETINELVQNVLERLFKDGASGFFEDSVIGKTEQYQDGAVELSDTISTSRDYLAKLLFWLVLTENHLLLLLTPCTNILLLLQVLVELDNCHAFWFFKPGLKIESKVFCVDGVSGCSQRIQSWEVVSNKAVTELTPTKNKGTSDNQTRTESGAVEKVGKLLGGFMEQEIRVQESKPPLLYLCLSKIPTDSKRSEKLFWNKSTFLLDVDLVLRGYPYCGNYRLEMDGGYYFGS</sequence>
<proteinExistence type="predicted"/>
<evidence type="ECO:0000256" key="1">
    <source>
        <dbReference type="SAM" id="Coils"/>
    </source>
</evidence>
<organism evidence="2 3">
    <name type="scientific">Coptis chinensis</name>
    <dbReference type="NCBI Taxonomy" id="261450"/>
    <lineage>
        <taxon>Eukaryota</taxon>
        <taxon>Viridiplantae</taxon>
        <taxon>Streptophyta</taxon>
        <taxon>Embryophyta</taxon>
        <taxon>Tracheophyta</taxon>
        <taxon>Spermatophyta</taxon>
        <taxon>Magnoliopsida</taxon>
        <taxon>Ranunculales</taxon>
        <taxon>Ranunculaceae</taxon>
        <taxon>Coptidoideae</taxon>
        <taxon>Coptis</taxon>
    </lineage>
</organism>
<gene>
    <name evidence="2" type="ORF">IFM89_006728</name>
</gene>
<dbReference type="PANTHER" id="PTHR33598:SF10">
    <property type="entry name" value="SEED MATURATION-LIKE PROTEIN"/>
    <property type="match status" value="1"/>
</dbReference>
<feature type="coiled-coil region" evidence="1">
    <location>
        <begin position="213"/>
        <end position="240"/>
    </location>
</feature>
<comment type="caution">
    <text evidence="2">The sequence shown here is derived from an EMBL/GenBank/DDBJ whole genome shotgun (WGS) entry which is preliminary data.</text>
</comment>
<dbReference type="AlphaFoldDB" id="A0A835HTC6"/>
<dbReference type="PANTHER" id="PTHR33598">
    <property type="entry name" value="OS02G0833400 PROTEIN"/>
    <property type="match status" value="1"/>
</dbReference>
<dbReference type="EMBL" id="JADFTS010000005">
    <property type="protein sequence ID" value="KAF9604446.1"/>
    <property type="molecule type" value="Genomic_DNA"/>
</dbReference>